<feature type="region of interest" description="Disordered" evidence="1">
    <location>
        <begin position="73"/>
        <end position="142"/>
    </location>
</feature>
<dbReference type="CDD" id="cd14688">
    <property type="entry name" value="bZIP_YAP"/>
    <property type="match status" value="1"/>
</dbReference>
<feature type="domain" description="BZIP" evidence="2">
    <location>
        <begin position="115"/>
        <end position="179"/>
    </location>
</feature>
<protein>
    <recommendedName>
        <fullName evidence="2">BZIP domain-containing protein</fullName>
    </recommendedName>
</protein>
<dbReference type="InterPro" id="IPR004827">
    <property type="entry name" value="bZIP"/>
</dbReference>
<feature type="compositionally biased region" description="Basic and acidic residues" evidence="1">
    <location>
        <begin position="1"/>
        <end position="12"/>
    </location>
</feature>
<sequence>MGSDDNPREIASRSRSRSIEQQGDIVQQQRDILQRQNEMQAYFSSYMAQAGNAQGLSGPVPHLMPHGMLTSAVLIPEGGNTPKATSPTDATDSAGEGPRAGSKRTAPEGGAGSDQEKARAQQLQEKNRRAQQRFRERQKARVSDLQQQVMDLTKMVHRLEEEKASLANHAAIMDKMIAMKDEHIQDISKRLKAVEAADDGAPAARDVLEVTDSEGRLLRIPRGEVCAQLSRVWRGFVNRLAESLVEKGTEDTEGLVASACHLYKQAGQFDPSAMRKWILGATEEPEDSQESPWKRFQRIVKSLSLTAQQRQEICELHRMHLHKLDELQHQAAGVPAWSAGGEPDGERPPDALPGLTGHDLARRFLHHEEVSSSLRAVTREENNTQVEFDSALFGSILSPVQMARVIVQSYPMVPDGMLIANWIAHESASSHGEPAVKAECAG</sequence>
<evidence type="ECO:0000256" key="1">
    <source>
        <dbReference type="SAM" id="MobiDB-lite"/>
    </source>
</evidence>
<evidence type="ECO:0000313" key="3">
    <source>
        <dbReference type="EMBL" id="JAC75696.1"/>
    </source>
</evidence>
<proteinExistence type="predicted"/>
<feature type="compositionally biased region" description="Polar residues" evidence="1">
    <location>
        <begin position="82"/>
        <end position="91"/>
    </location>
</feature>
<organism evidence="3">
    <name type="scientific">Tetraselmis sp. GSL018</name>
    <dbReference type="NCBI Taxonomy" id="582737"/>
    <lineage>
        <taxon>Eukaryota</taxon>
        <taxon>Viridiplantae</taxon>
        <taxon>Chlorophyta</taxon>
        <taxon>core chlorophytes</taxon>
        <taxon>Chlorodendrophyceae</taxon>
        <taxon>Chlorodendrales</taxon>
        <taxon>Chlorodendraceae</taxon>
        <taxon>Tetraselmis</taxon>
    </lineage>
</organism>
<gene>
    <name evidence="3" type="ORF">TSPGSL018_22317</name>
</gene>
<feature type="region of interest" description="Disordered" evidence="1">
    <location>
        <begin position="1"/>
        <end position="32"/>
    </location>
</feature>
<feature type="compositionally biased region" description="Basic and acidic residues" evidence="1">
    <location>
        <begin position="114"/>
        <end position="142"/>
    </location>
</feature>
<dbReference type="EMBL" id="GBEZ01009927">
    <property type="protein sequence ID" value="JAC75696.1"/>
    <property type="molecule type" value="Transcribed_RNA"/>
</dbReference>
<reference evidence="3" key="1">
    <citation type="submission" date="2014-05" db="EMBL/GenBank/DDBJ databases">
        <title>The transcriptome of the halophilic microalga Tetraselmis sp. GSL018 isolated from the Great Salt Lake, Utah.</title>
        <authorList>
            <person name="Jinkerson R.E."/>
            <person name="D'Adamo S."/>
            <person name="Posewitz M.C."/>
        </authorList>
    </citation>
    <scope>NUCLEOTIDE SEQUENCE</scope>
    <source>
        <strain evidence="3">GSL018</strain>
    </source>
</reference>
<dbReference type="SMART" id="SM00338">
    <property type="entry name" value="BRLZ"/>
    <property type="match status" value="1"/>
</dbReference>
<dbReference type="Gene3D" id="1.20.5.170">
    <property type="match status" value="1"/>
</dbReference>
<dbReference type="InterPro" id="IPR046347">
    <property type="entry name" value="bZIP_sf"/>
</dbReference>
<name>A0A061RYT0_9CHLO</name>
<accession>A0A061RYT0</accession>
<dbReference type="SUPFAM" id="SSF57959">
    <property type="entry name" value="Leucine zipper domain"/>
    <property type="match status" value="1"/>
</dbReference>
<dbReference type="AlphaFoldDB" id="A0A061RYT0"/>
<feature type="compositionally biased region" description="Polar residues" evidence="1">
    <location>
        <begin position="19"/>
        <end position="32"/>
    </location>
</feature>
<dbReference type="GO" id="GO:0003700">
    <property type="term" value="F:DNA-binding transcription factor activity"/>
    <property type="evidence" value="ECO:0007669"/>
    <property type="project" value="InterPro"/>
</dbReference>
<evidence type="ECO:0000259" key="2">
    <source>
        <dbReference type="SMART" id="SM00338"/>
    </source>
</evidence>